<dbReference type="Proteomes" id="UP000288716">
    <property type="component" value="Unassembled WGS sequence"/>
</dbReference>
<dbReference type="FunFam" id="2.10.230.10:FF:000001">
    <property type="entry name" value="DnaJ subfamily A member 2"/>
    <property type="match status" value="1"/>
</dbReference>
<dbReference type="PRINTS" id="PR00625">
    <property type="entry name" value="JDOMAIN"/>
</dbReference>
<dbReference type="InterPro" id="IPR012724">
    <property type="entry name" value="DnaJ"/>
</dbReference>
<feature type="region of interest" description="Disordered" evidence="6">
    <location>
        <begin position="381"/>
        <end position="412"/>
    </location>
</feature>
<dbReference type="GO" id="GO:0051082">
    <property type="term" value="F:unfolded protein binding"/>
    <property type="evidence" value="ECO:0007669"/>
    <property type="project" value="InterPro"/>
</dbReference>
<protein>
    <submittedName>
        <fullName evidence="9">Molecular chaperone-like protein</fullName>
    </submittedName>
</protein>
<evidence type="ECO:0000313" key="9">
    <source>
        <dbReference type="EMBL" id="RWS21467.1"/>
    </source>
</evidence>
<dbReference type="Pfam" id="PF01556">
    <property type="entry name" value="DnaJ_C"/>
    <property type="match status" value="1"/>
</dbReference>
<dbReference type="HAMAP" id="MF_01152">
    <property type="entry name" value="DnaJ"/>
    <property type="match status" value="1"/>
</dbReference>
<dbReference type="VEuPathDB" id="VectorBase:LDEU010573"/>
<dbReference type="SUPFAM" id="SSF49493">
    <property type="entry name" value="HSP40/DnaJ peptide-binding domain"/>
    <property type="match status" value="2"/>
</dbReference>
<dbReference type="EMBL" id="NCKV01012094">
    <property type="protein sequence ID" value="RWS21467.1"/>
    <property type="molecule type" value="Genomic_DNA"/>
</dbReference>
<dbReference type="SUPFAM" id="SSF46565">
    <property type="entry name" value="Chaperone J-domain"/>
    <property type="match status" value="1"/>
</dbReference>
<feature type="compositionally biased region" description="Polar residues" evidence="6">
    <location>
        <begin position="403"/>
        <end position="412"/>
    </location>
</feature>
<dbReference type="InterPro" id="IPR001623">
    <property type="entry name" value="DnaJ_domain"/>
</dbReference>
<feature type="domain" description="CR-type" evidence="8">
    <location>
        <begin position="123"/>
        <end position="209"/>
    </location>
</feature>
<dbReference type="Gene3D" id="1.10.287.110">
    <property type="entry name" value="DnaJ domain"/>
    <property type="match status" value="1"/>
</dbReference>
<evidence type="ECO:0000256" key="1">
    <source>
        <dbReference type="ARBA" id="ARBA00022723"/>
    </source>
</evidence>
<dbReference type="GO" id="GO:0005524">
    <property type="term" value="F:ATP binding"/>
    <property type="evidence" value="ECO:0007669"/>
    <property type="project" value="InterPro"/>
</dbReference>
<evidence type="ECO:0000259" key="7">
    <source>
        <dbReference type="PROSITE" id="PS50076"/>
    </source>
</evidence>
<evidence type="ECO:0000259" key="8">
    <source>
        <dbReference type="PROSITE" id="PS51188"/>
    </source>
</evidence>
<dbReference type="SMART" id="SM00271">
    <property type="entry name" value="DnaJ"/>
    <property type="match status" value="1"/>
</dbReference>
<dbReference type="FunFam" id="2.60.260.20:FF:000003">
    <property type="entry name" value="DnaJ subfamily A member 2"/>
    <property type="match status" value="1"/>
</dbReference>
<dbReference type="GO" id="GO:0030544">
    <property type="term" value="F:Hsp70 protein binding"/>
    <property type="evidence" value="ECO:0007669"/>
    <property type="project" value="InterPro"/>
</dbReference>
<keyword evidence="4 5" id="KW-0862">Zinc</keyword>
<dbReference type="AlphaFoldDB" id="A0A443S1P2"/>
<proteinExistence type="inferred from homology"/>
<dbReference type="InterPro" id="IPR044713">
    <property type="entry name" value="DNJA1/2-like"/>
</dbReference>
<dbReference type="InterPro" id="IPR008971">
    <property type="entry name" value="HSP40/DnaJ_pept-bd"/>
</dbReference>
<dbReference type="InterPro" id="IPR018253">
    <property type="entry name" value="DnaJ_domain_CS"/>
</dbReference>
<dbReference type="FunFam" id="1.10.287.110:FF:000014">
    <property type="entry name" value="dnaJ homolog subfamily A member 1"/>
    <property type="match status" value="1"/>
</dbReference>
<dbReference type="Gene3D" id="2.60.260.20">
    <property type="entry name" value="Urease metallochaperone UreE, N-terminal domain"/>
    <property type="match status" value="2"/>
</dbReference>
<dbReference type="CDD" id="cd10747">
    <property type="entry name" value="DnaJ_C"/>
    <property type="match status" value="1"/>
</dbReference>
<evidence type="ECO:0000256" key="5">
    <source>
        <dbReference type="PROSITE-ProRule" id="PRU00546"/>
    </source>
</evidence>
<evidence type="ECO:0000256" key="4">
    <source>
        <dbReference type="ARBA" id="ARBA00022833"/>
    </source>
</evidence>
<name>A0A443S1P2_9ACAR</name>
<keyword evidence="10" id="KW-1185">Reference proteome</keyword>
<evidence type="ECO:0000313" key="10">
    <source>
        <dbReference type="Proteomes" id="UP000288716"/>
    </source>
</evidence>
<dbReference type="OrthoDB" id="550424at2759"/>
<organism evidence="9 10">
    <name type="scientific">Leptotrombidium deliense</name>
    <dbReference type="NCBI Taxonomy" id="299467"/>
    <lineage>
        <taxon>Eukaryota</taxon>
        <taxon>Metazoa</taxon>
        <taxon>Ecdysozoa</taxon>
        <taxon>Arthropoda</taxon>
        <taxon>Chelicerata</taxon>
        <taxon>Arachnida</taxon>
        <taxon>Acari</taxon>
        <taxon>Acariformes</taxon>
        <taxon>Trombidiformes</taxon>
        <taxon>Prostigmata</taxon>
        <taxon>Anystina</taxon>
        <taxon>Parasitengona</taxon>
        <taxon>Trombiculoidea</taxon>
        <taxon>Trombiculidae</taxon>
        <taxon>Leptotrombidium</taxon>
    </lineage>
</organism>
<keyword evidence="2" id="KW-0677">Repeat</keyword>
<dbReference type="GO" id="GO:0009408">
    <property type="term" value="P:response to heat"/>
    <property type="evidence" value="ECO:0007669"/>
    <property type="project" value="InterPro"/>
</dbReference>
<dbReference type="GO" id="GO:0006457">
    <property type="term" value="P:protein folding"/>
    <property type="evidence" value="ECO:0007669"/>
    <property type="project" value="InterPro"/>
</dbReference>
<dbReference type="SUPFAM" id="SSF57938">
    <property type="entry name" value="DnaJ/Hsp40 cysteine-rich domain"/>
    <property type="match status" value="1"/>
</dbReference>
<dbReference type="InterPro" id="IPR001305">
    <property type="entry name" value="HSP_DnaJ_Cys-rich_dom"/>
</dbReference>
<dbReference type="GO" id="GO:0008270">
    <property type="term" value="F:zinc ion binding"/>
    <property type="evidence" value="ECO:0007669"/>
    <property type="project" value="UniProtKB-KW"/>
</dbReference>
<dbReference type="InterPro" id="IPR036410">
    <property type="entry name" value="HSP_DnaJ_Cys-rich_dom_sf"/>
</dbReference>
<comment type="caution">
    <text evidence="9">The sequence shown here is derived from an EMBL/GenBank/DDBJ whole genome shotgun (WGS) entry which is preliminary data.</text>
</comment>
<evidence type="ECO:0000256" key="2">
    <source>
        <dbReference type="ARBA" id="ARBA00022737"/>
    </source>
</evidence>
<dbReference type="Pfam" id="PF00684">
    <property type="entry name" value="DnaJ_CXXCXGXG"/>
    <property type="match status" value="1"/>
</dbReference>
<dbReference type="Pfam" id="PF00226">
    <property type="entry name" value="DnaJ"/>
    <property type="match status" value="1"/>
</dbReference>
<dbReference type="PROSITE" id="PS51188">
    <property type="entry name" value="ZF_CR"/>
    <property type="match status" value="1"/>
</dbReference>
<keyword evidence="1 5" id="KW-0479">Metal-binding</keyword>
<dbReference type="InterPro" id="IPR036869">
    <property type="entry name" value="J_dom_sf"/>
</dbReference>
<feature type="zinc finger region" description="CR-type" evidence="5">
    <location>
        <begin position="123"/>
        <end position="209"/>
    </location>
</feature>
<dbReference type="PROSITE" id="PS50076">
    <property type="entry name" value="DNAJ_2"/>
    <property type="match status" value="1"/>
</dbReference>
<gene>
    <name evidence="9" type="ORF">B4U80_07574</name>
</gene>
<dbReference type="Gene3D" id="2.10.230.10">
    <property type="entry name" value="Heat shock protein DnaJ, cysteine-rich domain"/>
    <property type="match status" value="1"/>
</dbReference>
<dbReference type="STRING" id="299467.A0A443S1P2"/>
<keyword evidence="3 5" id="KW-0863">Zinc-finger</keyword>
<feature type="domain" description="J" evidence="7">
    <location>
        <begin position="6"/>
        <end position="68"/>
    </location>
</feature>
<dbReference type="CDD" id="cd06257">
    <property type="entry name" value="DnaJ"/>
    <property type="match status" value="1"/>
</dbReference>
<dbReference type="InterPro" id="IPR002939">
    <property type="entry name" value="DnaJ_C"/>
</dbReference>
<dbReference type="PANTHER" id="PTHR43888">
    <property type="entry name" value="DNAJ-LIKE-2, ISOFORM A-RELATED"/>
    <property type="match status" value="1"/>
</dbReference>
<dbReference type="PROSITE" id="PS00636">
    <property type="entry name" value="DNAJ_1"/>
    <property type="match status" value="1"/>
</dbReference>
<reference evidence="9 10" key="1">
    <citation type="journal article" date="2018" name="Gigascience">
        <title>Genomes of trombidid mites reveal novel predicted allergens and laterally-transferred genes associated with secondary metabolism.</title>
        <authorList>
            <person name="Dong X."/>
            <person name="Chaisiri K."/>
            <person name="Xia D."/>
            <person name="Armstrong S.D."/>
            <person name="Fang Y."/>
            <person name="Donnelly M.J."/>
            <person name="Kadowaki T."/>
            <person name="McGarry J.W."/>
            <person name="Darby A.C."/>
            <person name="Makepeace B.L."/>
        </authorList>
    </citation>
    <scope>NUCLEOTIDE SEQUENCE [LARGE SCALE GENOMIC DNA]</scope>
    <source>
        <strain evidence="9">UoL-UT</strain>
    </source>
</reference>
<evidence type="ECO:0000256" key="3">
    <source>
        <dbReference type="ARBA" id="ARBA00022771"/>
    </source>
</evidence>
<evidence type="ECO:0000256" key="6">
    <source>
        <dbReference type="SAM" id="MobiDB-lite"/>
    </source>
</evidence>
<accession>A0A443S1P2</accession>
<dbReference type="CDD" id="cd10719">
    <property type="entry name" value="DnaJ_zf"/>
    <property type="match status" value="1"/>
</dbReference>
<sequence length="412" mass="46279">MVKETAYYDILEVKPNCSDSDLKKAYRKLALKYHPDKNPNEGERFKLISQAYEVLSNPDKRRIYDQHGEQGIKEGGGGASFSSPMDMFEMFFGMGSRRQHQGPKRGKDVVYQMAVTLEQLYNGATKKLSIQKKVICEKCEGRGTKNPNQGPEKCTNCRGSGMQVRIEHLGPSIVQQIQTVCQECGGKGEKIAHKDRCKSCEGKKFTKEKKILEVHIDKGMEDGQKITFSGEGDMEPGLEQPGDIIVVLDEQSHETFKRARNEDLAMSMEITLTEALCGFQKGVKTLDGRTLVVTSLPGEVVKHGAVKCVYNEGMPRWKNPFEKGKLIVQFLVKFPTTVDPKIVSQLETILPPRPQISLPTGDSVEEVSLVDIDMDTYNRTSNTRNHHGFHYDRREAHDEDDGPQQTIPCATH</sequence>